<dbReference type="GO" id="GO:0031965">
    <property type="term" value="C:nuclear membrane"/>
    <property type="evidence" value="ECO:0007669"/>
    <property type="project" value="UniProtKB-UniRule"/>
</dbReference>
<keyword evidence="4 9" id="KW-0509">mRNA transport</keyword>
<dbReference type="Proteomes" id="UP000292957">
    <property type="component" value="Unassembled WGS sequence"/>
</dbReference>
<organism evidence="10">
    <name type="scientific">Dichomitus squalens</name>
    <dbReference type="NCBI Taxonomy" id="114155"/>
    <lineage>
        <taxon>Eukaryota</taxon>
        <taxon>Fungi</taxon>
        <taxon>Dikarya</taxon>
        <taxon>Basidiomycota</taxon>
        <taxon>Agaricomycotina</taxon>
        <taxon>Agaricomycetes</taxon>
        <taxon>Polyporales</taxon>
        <taxon>Polyporaceae</taxon>
        <taxon>Dichomitus</taxon>
    </lineage>
</organism>
<dbReference type="AlphaFoldDB" id="A0A4Q9MUP7"/>
<keyword evidence="5 9" id="KW-0653">Protein transport</keyword>
<accession>A0A4Q9MUP7</accession>
<dbReference type="Pfam" id="PF07575">
    <property type="entry name" value="Nucleopor_Nup85"/>
    <property type="match status" value="2"/>
</dbReference>
<dbReference type="InterPro" id="IPR011502">
    <property type="entry name" value="Nucleoporin_Nup85"/>
</dbReference>
<comment type="subunit">
    <text evidence="9">Component of the nuclear pore complex (NPC).</text>
</comment>
<evidence type="ECO:0000256" key="4">
    <source>
        <dbReference type="ARBA" id="ARBA00022816"/>
    </source>
</evidence>
<comment type="subcellular location">
    <subcellularLocation>
        <location evidence="1 9">Nucleus</location>
        <location evidence="1 9">Nuclear pore complex</location>
    </subcellularLocation>
</comment>
<dbReference type="GO" id="GO:0045893">
    <property type="term" value="P:positive regulation of DNA-templated transcription"/>
    <property type="evidence" value="ECO:0007669"/>
    <property type="project" value="TreeGrafter"/>
</dbReference>
<keyword evidence="8 9" id="KW-0539">Nucleus</keyword>
<evidence type="ECO:0000256" key="3">
    <source>
        <dbReference type="ARBA" id="ARBA00022448"/>
    </source>
</evidence>
<evidence type="ECO:0000256" key="9">
    <source>
        <dbReference type="RuleBase" id="RU365073"/>
    </source>
</evidence>
<comment type="similarity">
    <text evidence="2 9">Belongs to the nucleoporin Nup85 family.</text>
</comment>
<keyword evidence="7 9" id="KW-0906">Nuclear pore complex</keyword>
<dbReference type="GO" id="GO:0006406">
    <property type="term" value="P:mRNA export from nucleus"/>
    <property type="evidence" value="ECO:0007669"/>
    <property type="project" value="TreeGrafter"/>
</dbReference>
<comment type="function">
    <text evidence="9">Functions as a component of the nuclear pore complex (NPC).</text>
</comment>
<keyword evidence="3 9" id="KW-0813">Transport</keyword>
<dbReference type="GO" id="GO:0006606">
    <property type="term" value="P:protein import into nucleus"/>
    <property type="evidence" value="ECO:0007669"/>
    <property type="project" value="TreeGrafter"/>
</dbReference>
<dbReference type="GO" id="GO:0031080">
    <property type="term" value="C:nuclear pore outer ring"/>
    <property type="evidence" value="ECO:0007669"/>
    <property type="project" value="TreeGrafter"/>
</dbReference>
<name>A0A4Q9MUP7_9APHY</name>
<evidence type="ECO:0000256" key="6">
    <source>
        <dbReference type="ARBA" id="ARBA00023010"/>
    </source>
</evidence>
<evidence type="ECO:0000256" key="2">
    <source>
        <dbReference type="ARBA" id="ARBA00005573"/>
    </source>
</evidence>
<keyword evidence="6 9" id="KW-0811">Translocation</keyword>
<evidence type="ECO:0000256" key="5">
    <source>
        <dbReference type="ARBA" id="ARBA00022927"/>
    </source>
</evidence>
<evidence type="ECO:0000256" key="7">
    <source>
        <dbReference type="ARBA" id="ARBA00023132"/>
    </source>
</evidence>
<keyword evidence="9" id="KW-0472">Membrane</keyword>
<evidence type="ECO:0000256" key="1">
    <source>
        <dbReference type="ARBA" id="ARBA00004567"/>
    </source>
</evidence>
<dbReference type="GO" id="GO:0017056">
    <property type="term" value="F:structural constituent of nuclear pore"/>
    <property type="evidence" value="ECO:0007669"/>
    <property type="project" value="TreeGrafter"/>
</dbReference>
<dbReference type="PANTHER" id="PTHR13373">
    <property type="entry name" value="FROUNT PROTEIN-RELATED"/>
    <property type="match status" value="1"/>
</dbReference>
<proteinExistence type="inferred from homology"/>
<protein>
    <recommendedName>
        <fullName evidence="9">Nuclear pore complex protein Nup85</fullName>
    </recommendedName>
</protein>
<dbReference type="PANTHER" id="PTHR13373:SF21">
    <property type="entry name" value="NUCLEAR PORE COMPLEX PROTEIN NUP85"/>
    <property type="match status" value="1"/>
</dbReference>
<evidence type="ECO:0000256" key="8">
    <source>
        <dbReference type="ARBA" id="ARBA00023242"/>
    </source>
</evidence>
<gene>
    <name evidence="10" type="ORF">BD311DRAFT_755381</name>
</gene>
<dbReference type="OrthoDB" id="17644at2759"/>
<evidence type="ECO:0000313" key="10">
    <source>
        <dbReference type="EMBL" id="TBU30151.1"/>
    </source>
</evidence>
<dbReference type="EMBL" id="ML143408">
    <property type="protein sequence ID" value="TBU30151.1"/>
    <property type="molecule type" value="Genomic_DNA"/>
</dbReference>
<sequence>MVTAKLTAHLVPPLFKQGAADDFRQSGRTLSFTLSPRDLQISVFASPNVLRSQGIASPGSQQIFLASLQQAPLSERRVFVTDMSVIFAAVQNLLKASRARDTQLLQSEDVMQALNKLANDYVNFCKECCMYASRDISRPEPLQFDAEHYRKLYTCFSLFSVLYLPEPGFEDVPIGDELMEWLNTHFIEPSTQEGDDLSSQERPWEDPGFWSYLTRTSLRGLSKASAFFLDVLGKHPSTYLQGLAQQLSPLLTNHPRLHHFDAERDFAVASRRWKDKVKTLRIELDRVPDSEREDDFENWWDRFSDIVGILEGRSEVIKKVCTELGADWKEVCAAWGIFVDTRLRRQDLPDIVAQILDEMPPDPTDREDTIHSLLFLGRPTQALSEAAQLDVWLAAHLADLMEPIELIDADPDDSELTLRQHYILAYAESLRADPALWRITVDYMYSCGEIGREMGDQVLMRVPLRLELPEDAAAAGEEATRIRSGQLVGVLKDVNEACFEYQREEIRRSVCKIAAQTFIREKEYGLAISYITSAEDWPGLGRIVDLVLEEYIAQGAAKFAQLVANIAPSLHNFGADSVARLHAPAVFQHRLMFAVRFAEFHQRRGNGDWPGAAADVVSMFREETAPKSWWAVLLCDAVELLQYNDRMLFASNDACLLIQKLEEIQIHVGQGCGDDYLSVLSRIAHGGEKHALQRLQTVRLALARYYARCGAIGVGGRPSGWSY</sequence>
<reference evidence="10" key="1">
    <citation type="submission" date="2019-01" db="EMBL/GenBank/DDBJ databases">
        <title>Draft genome sequences of three monokaryotic isolates of the white-rot basidiomycete fungus Dichomitus squalens.</title>
        <authorList>
            <consortium name="DOE Joint Genome Institute"/>
            <person name="Lopez S.C."/>
            <person name="Andreopoulos B."/>
            <person name="Pangilinan J."/>
            <person name="Lipzen A."/>
            <person name="Riley R."/>
            <person name="Ahrendt S."/>
            <person name="Ng V."/>
            <person name="Barry K."/>
            <person name="Daum C."/>
            <person name="Grigoriev I.V."/>
            <person name="Hilden K.S."/>
            <person name="Makela M.R."/>
            <person name="de Vries R.P."/>
        </authorList>
    </citation>
    <scope>NUCLEOTIDE SEQUENCE [LARGE SCALE GENOMIC DNA]</scope>
    <source>
        <strain evidence="10">OM18370.1</strain>
    </source>
</reference>